<dbReference type="EMBL" id="NMTR01000020">
    <property type="protein sequence ID" value="PDX60969.1"/>
    <property type="molecule type" value="Genomic_DNA"/>
</dbReference>
<protein>
    <submittedName>
        <fullName evidence="1">ABC transporter permease</fullName>
    </submittedName>
</protein>
<reference evidence="1 2" key="1">
    <citation type="journal article" date="2017" name="Front. Microbiol.">
        <title>New Insights into the Diversity of the Genus Faecalibacterium.</title>
        <authorList>
            <person name="Benevides L."/>
            <person name="Burman S."/>
            <person name="Martin R."/>
            <person name="Robert V."/>
            <person name="Thomas M."/>
            <person name="Miquel S."/>
            <person name="Chain F."/>
            <person name="Sokol H."/>
            <person name="Bermudez-Humaran L.G."/>
            <person name="Morrison M."/>
            <person name="Langella P."/>
            <person name="Azevedo V.A."/>
            <person name="Chatel J.M."/>
            <person name="Soares S."/>
        </authorList>
    </citation>
    <scope>NUCLEOTIDE SEQUENCE [LARGE SCALE GENOMIC DNA]</scope>
    <source>
        <strain evidence="2">CNCM I-4541</strain>
    </source>
</reference>
<evidence type="ECO:0000313" key="2">
    <source>
        <dbReference type="Proteomes" id="UP000220959"/>
    </source>
</evidence>
<name>A0ACC9CYS0_9FIRM</name>
<evidence type="ECO:0000313" key="1">
    <source>
        <dbReference type="EMBL" id="PDX60969.1"/>
    </source>
</evidence>
<accession>A0ACC9CYS0</accession>
<proteinExistence type="predicted"/>
<dbReference type="Proteomes" id="UP000220959">
    <property type="component" value="Unassembled WGS sequence"/>
</dbReference>
<sequence>MIIETFRQAIQNVWSNKLRTFLTMLGIIIGVMAVIVIVGLGNGMTQSMRDSFSSLGTNTLNIQVWGYGSRTASVDDLYKIVDQNRDLIQAISPEIDFSGTGSLKIGTNTYRWVTINGVDEHYTAMRNFQIAQGRGLQYMDIKDNKQVCIIGDYINRVAFGGNGLGQTLKIGANKFRIVGVLAAKVSDPDMQEGSDDNSVFLPYSTVMRLSNQSTVSNYTAVMADESRANEAKAVVENGLLALMGSENSYYVYSASEWLEEMNKMINMVIVVLTGIASISLLVGGIGIMNIMLVSVTERTREIGIRKALGAKERTILAQFVVEAATTSALGGVLGIALGYIVSMAANKLLPILAGGTDITVSPSFNSIAVAFGISVGIGVLFGYLPARRAARLNPIEALRYD</sequence>
<comment type="caution">
    <text evidence="1">The sequence shown here is derived from an EMBL/GenBank/DDBJ whole genome shotgun (WGS) entry which is preliminary data.</text>
</comment>
<organism evidence="1 2">
    <name type="scientific">Faecalibacterium langellae</name>
    <dbReference type="NCBI Taxonomy" id="3435293"/>
    <lineage>
        <taxon>Bacteria</taxon>
        <taxon>Bacillati</taxon>
        <taxon>Bacillota</taxon>
        <taxon>Clostridia</taxon>
        <taxon>Eubacteriales</taxon>
        <taxon>Oscillospiraceae</taxon>
        <taxon>Faecalibacterium</taxon>
    </lineage>
</organism>
<keyword evidence="2" id="KW-1185">Reference proteome</keyword>
<gene>
    <name evidence="1" type="ORF">CGS49_08405</name>
</gene>